<dbReference type="GO" id="GO:0030170">
    <property type="term" value="F:pyridoxal phosphate binding"/>
    <property type="evidence" value="ECO:0007669"/>
    <property type="project" value="InterPro"/>
</dbReference>
<accession>A0A1H9VCS2</accession>
<comment type="cofactor">
    <cofactor evidence="1">
        <name>pyridoxal 5'-phosphate</name>
        <dbReference type="ChEBI" id="CHEBI:597326"/>
    </cofactor>
</comment>
<evidence type="ECO:0000256" key="1">
    <source>
        <dbReference type="ARBA" id="ARBA00001933"/>
    </source>
</evidence>
<gene>
    <name evidence="7" type="ORF">SAMN04487884_12272</name>
</gene>
<dbReference type="NCBIfam" id="TIGR04350">
    <property type="entry name" value="C_S_lyase_PatB"/>
    <property type="match status" value="1"/>
</dbReference>
<dbReference type="InterPro" id="IPR015422">
    <property type="entry name" value="PyrdxlP-dep_Trfase_small"/>
</dbReference>
<dbReference type="PANTHER" id="PTHR43525">
    <property type="entry name" value="PROTEIN MALY"/>
    <property type="match status" value="1"/>
</dbReference>
<dbReference type="Gene3D" id="3.90.1150.10">
    <property type="entry name" value="Aspartate Aminotransferase, domain 1"/>
    <property type="match status" value="1"/>
</dbReference>
<dbReference type="InterPro" id="IPR015421">
    <property type="entry name" value="PyrdxlP-dep_Trfase_major"/>
</dbReference>
<feature type="domain" description="Aminotransferase class I/classII large" evidence="6">
    <location>
        <begin position="33"/>
        <end position="367"/>
    </location>
</feature>
<dbReference type="Proteomes" id="UP000182584">
    <property type="component" value="Unassembled WGS sequence"/>
</dbReference>
<comment type="similarity">
    <text evidence="5">Belongs to the class-II pyridoxal-phosphate-dependent aminotransferase family. MalY/PatB cystathionine beta-lyase subfamily.</text>
</comment>
<keyword evidence="3" id="KW-0663">Pyridoxal phosphate</keyword>
<evidence type="ECO:0000256" key="2">
    <source>
        <dbReference type="ARBA" id="ARBA00012224"/>
    </source>
</evidence>
<sequence>MGKYNFDKVIDRKSSWAIKWDIKDGELPMWVADMDFETAPEVKEALVERLGVGAYGYTYIPDEWYDAYISWWKRRHHLKINKDELIFSTGVIPTISSSVRKLTTPNENVVIMTPVYNVFYNCIVNNGARALESRLIMKDGRWEIDFDDLEKKLSDPQTTLLLLCNPHNPVGRIWSKEELIKIGELCYKHRVTVISDEIHCDIADPDKEYVPFAAASDICRDISITALAPSKSFNMAGMATSAAFVPNEFLRHKVWRQINTDECGEPSFLAVTAAVAAFTKGEEWLNELNEYVYGNKCYCEEFITNNIPGVKILHSEATYLIWVDCSGITKGKDDLARFIREKTGLFITRGGQYGPGGEGFLRINLACPRSIVVDGMGRLKKGIELYKEAHEDKE</sequence>
<dbReference type="SUPFAM" id="SSF53383">
    <property type="entry name" value="PLP-dependent transferases"/>
    <property type="match status" value="1"/>
</dbReference>
<name>A0A1H9VCS2_BUTFI</name>
<dbReference type="InterPro" id="IPR027619">
    <property type="entry name" value="C-S_lyase_PatB-like"/>
</dbReference>
<dbReference type="GO" id="GO:0047804">
    <property type="term" value="F:cysteine-S-conjugate beta-lyase activity"/>
    <property type="evidence" value="ECO:0007669"/>
    <property type="project" value="UniProtKB-EC"/>
</dbReference>
<evidence type="ECO:0000256" key="4">
    <source>
        <dbReference type="ARBA" id="ARBA00023239"/>
    </source>
</evidence>
<dbReference type="EMBL" id="FOGJ01000022">
    <property type="protein sequence ID" value="SES19351.1"/>
    <property type="molecule type" value="Genomic_DNA"/>
</dbReference>
<dbReference type="AlphaFoldDB" id="A0A1H9VCS2"/>
<reference evidence="7 8" key="1">
    <citation type="submission" date="2016-10" db="EMBL/GenBank/DDBJ databases">
        <authorList>
            <person name="de Groot N.N."/>
        </authorList>
    </citation>
    <scope>NUCLEOTIDE SEQUENCE [LARGE SCALE GENOMIC DNA]</scope>
    <source>
        <strain evidence="7 8">AR40</strain>
    </source>
</reference>
<evidence type="ECO:0000313" key="8">
    <source>
        <dbReference type="Proteomes" id="UP000182584"/>
    </source>
</evidence>
<evidence type="ECO:0000259" key="6">
    <source>
        <dbReference type="Pfam" id="PF00155"/>
    </source>
</evidence>
<keyword evidence="4 7" id="KW-0456">Lyase</keyword>
<dbReference type="eggNOG" id="COG1168">
    <property type="taxonomic scope" value="Bacteria"/>
</dbReference>
<protein>
    <recommendedName>
        <fullName evidence="2">cysteine-S-conjugate beta-lyase</fullName>
        <ecNumber evidence="2">4.4.1.13</ecNumber>
    </recommendedName>
</protein>
<dbReference type="Gene3D" id="3.40.640.10">
    <property type="entry name" value="Type I PLP-dependent aspartate aminotransferase-like (Major domain)"/>
    <property type="match status" value="1"/>
</dbReference>
<dbReference type="Pfam" id="PF00155">
    <property type="entry name" value="Aminotran_1_2"/>
    <property type="match status" value="1"/>
</dbReference>
<dbReference type="CDD" id="cd00609">
    <property type="entry name" value="AAT_like"/>
    <property type="match status" value="1"/>
</dbReference>
<evidence type="ECO:0000313" key="7">
    <source>
        <dbReference type="EMBL" id="SES19351.1"/>
    </source>
</evidence>
<dbReference type="InterPro" id="IPR051798">
    <property type="entry name" value="Class-II_PLP-Dep_Aminotrans"/>
</dbReference>
<dbReference type="PANTHER" id="PTHR43525:SF1">
    <property type="entry name" value="PROTEIN MALY"/>
    <property type="match status" value="1"/>
</dbReference>
<evidence type="ECO:0000256" key="3">
    <source>
        <dbReference type="ARBA" id="ARBA00022898"/>
    </source>
</evidence>
<dbReference type="InterPro" id="IPR004839">
    <property type="entry name" value="Aminotransferase_I/II_large"/>
</dbReference>
<evidence type="ECO:0000256" key="5">
    <source>
        <dbReference type="ARBA" id="ARBA00037974"/>
    </source>
</evidence>
<dbReference type="EC" id="4.4.1.13" evidence="2"/>
<dbReference type="InterPro" id="IPR015424">
    <property type="entry name" value="PyrdxlP-dep_Trfase"/>
</dbReference>
<proteinExistence type="inferred from homology"/>
<organism evidence="7 8">
    <name type="scientific">Butyrivibrio fibrisolvens</name>
    <dbReference type="NCBI Taxonomy" id="831"/>
    <lineage>
        <taxon>Bacteria</taxon>
        <taxon>Bacillati</taxon>
        <taxon>Bacillota</taxon>
        <taxon>Clostridia</taxon>
        <taxon>Lachnospirales</taxon>
        <taxon>Lachnospiraceae</taxon>
        <taxon>Butyrivibrio</taxon>
    </lineage>
</organism>
<dbReference type="OrthoDB" id="9802872at2"/>